<gene>
    <name evidence="1" type="ORF">PVAP13_3NG201804</name>
</gene>
<dbReference type="PANTHER" id="PTHR47851:SF1">
    <property type="entry name" value="OS06G0588700 PROTEIN"/>
    <property type="match status" value="1"/>
</dbReference>
<sequence length="111" mass="12339">MMSGGKKAKQDIPGCGKFRKKPLQNVEDIKTMFFDIINDASDHWNPMSENPIIPEEYEAGPEVGDDVQEDEDVQDVQDAAANDDVVEVPPSIGLGKRRARVVVEKGKKQRT</sequence>
<protein>
    <submittedName>
        <fullName evidence="1">Uncharacterized protein</fullName>
    </submittedName>
</protein>
<name>A0A8T0UIT2_PANVG</name>
<proteinExistence type="predicted"/>
<dbReference type="Proteomes" id="UP000823388">
    <property type="component" value="Chromosome 3N"/>
</dbReference>
<dbReference type="PANTHER" id="PTHR47851">
    <property type="entry name" value="OS06G0588700 PROTEIN-RELATED"/>
    <property type="match status" value="1"/>
</dbReference>
<evidence type="ECO:0000313" key="2">
    <source>
        <dbReference type="Proteomes" id="UP000823388"/>
    </source>
</evidence>
<comment type="caution">
    <text evidence="1">The sequence shown here is derived from an EMBL/GenBank/DDBJ whole genome shotgun (WGS) entry which is preliminary data.</text>
</comment>
<accession>A0A8T0UIT2</accession>
<organism evidence="1 2">
    <name type="scientific">Panicum virgatum</name>
    <name type="common">Blackwell switchgrass</name>
    <dbReference type="NCBI Taxonomy" id="38727"/>
    <lineage>
        <taxon>Eukaryota</taxon>
        <taxon>Viridiplantae</taxon>
        <taxon>Streptophyta</taxon>
        <taxon>Embryophyta</taxon>
        <taxon>Tracheophyta</taxon>
        <taxon>Spermatophyta</taxon>
        <taxon>Magnoliopsida</taxon>
        <taxon>Liliopsida</taxon>
        <taxon>Poales</taxon>
        <taxon>Poaceae</taxon>
        <taxon>PACMAD clade</taxon>
        <taxon>Panicoideae</taxon>
        <taxon>Panicodae</taxon>
        <taxon>Paniceae</taxon>
        <taxon>Panicinae</taxon>
        <taxon>Panicum</taxon>
        <taxon>Panicum sect. Hiantes</taxon>
    </lineage>
</organism>
<evidence type="ECO:0000313" key="1">
    <source>
        <dbReference type="EMBL" id="KAG2620783.1"/>
    </source>
</evidence>
<dbReference type="AlphaFoldDB" id="A0A8T0UIT2"/>
<keyword evidence="2" id="KW-1185">Reference proteome</keyword>
<reference evidence="1" key="1">
    <citation type="submission" date="2020-05" db="EMBL/GenBank/DDBJ databases">
        <title>WGS assembly of Panicum virgatum.</title>
        <authorList>
            <person name="Lovell J.T."/>
            <person name="Jenkins J."/>
            <person name="Shu S."/>
            <person name="Juenger T.E."/>
            <person name="Schmutz J."/>
        </authorList>
    </citation>
    <scope>NUCLEOTIDE SEQUENCE</scope>
    <source>
        <strain evidence="1">AP13</strain>
    </source>
</reference>
<dbReference type="EMBL" id="CM029042">
    <property type="protein sequence ID" value="KAG2620783.1"/>
    <property type="molecule type" value="Genomic_DNA"/>
</dbReference>